<gene>
    <name evidence="1" type="ORF">BJ095_12450</name>
</gene>
<dbReference type="Proteomes" id="UP000247416">
    <property type="component" value="Unassembled WGS sequence"/>
</dbReference>
<dbReference type="RefSeq" id="WP_107935429.1">
    <property type="nucleotide sequence ID" value="NZ_CP085009.1"/>
</dbReference>
<comment type="caution">
    <text evidence="1">The sequence shown here is derived from an EMBL/GenBank/DDBJ whole genome shotgun (WGS) entry which is preliminary data.</text>
</comment>
<evidence type="ECO:0000313" key="2">
    <source>
        <dbReference type="Proteomes" id="UP000247416"/>
    </source>
</evidence>
<evidence type="ECO:0000313" key="1">
    <source>
        <dbReference type="EMBL" id="PYF04300.1"/>
    </source>
</evidence>
<name>A0A318TKF0_9BACL</name>
<accession>A0A318TKF0</accession>
<dbReference type="AlphaFoldDB" id="A0A318TKF0"/>
<proteinExistence type="predicted"/>
<organism evidence="1 2">
    <name type="scientific">Ureibacillus chungkukjangi</name>
    <dbReference type="NCBI Taxonomy" id="1202712"/>
    <lineage>
        <taxon>Bacteria</taxon>
        <taxon>Bacillati</taxon>
        <taxon>Bacillota</taxon>
        <taxon>Bacilli</taxon>
        <taxon>Bacillales</taxon>
        <taxon>Caryophanaceae</taxon>
        <taxon>Ureibacillus</taxon>
    </lineage>
</organism>
<reference evidence="1 2" key="1">
    <citation type="submission" date="2018-06" db="EMBL/GenBank/DDBJ databases">
        <title>Genomic Encyclopedia of Archaeal and Bacterial Type Strains, Phase II (KMG-II): from individual species to whole genera.</title>
        <authorList>
            <person name="Goeker M."/>
        </authorList>
    </citation>
    <scope>NUCLEOTIDE SEQUENCE [LARGE SCALE GENOMIC DNA]</scope>
    <source>
        <strain evidence="1 2">KACC 16626</strain>
    </source>
</reference>
<dbReference type="EMBL" id="QJTJ01000024">
    <property type="protein sequence ID" value="PYF04300.1"/>
    <property type="molecule type" value="Genomic_DNA"/>
</dbReference>
<dbReference type="OrthoDB" id="2454833at2"/>
<sequence length="80" mass="9554">MKQIEFIEQFLSKSDREIVKFSREYGIDLTIEEVQRLRPLSQRASITWLFTGIPNSFLRDVETIIGKKKLKKLLKYLESY</sequence>
<protein>
    <submittedName>
        <fullName evidence="1">Uncharacterized protein</fullName>
    </submittedName>
</protein>
<keyword evidence="2" id="KW-1185">Reference proteome</keyword>